<dbReference type="PANTHER" id="PTHR31649:SF1">
    <property type="entry name" value="FARNESOIC ACID O-METHYL TRANSFERASE DOMAIN-CONTAINING PROTEIN"/>
    <property type="match status" value="1"/>
</dbReference>
<keyword evidence="2" id="KW-1185">Reference proteome</keyword>
<reference evidence="1" key="1">
    <citation type="submission" date="2019-05" db="EMBL/GenBank/DDBJ databases">
        <title>Annotation for the trematode Paragonimus heterotremus.</title>
        <authorList>
            <person name="Choi Y.-J."/>
        </authorList>
    </citation>
    <scope>NUCLEOTIDE SEQUENCE</scope>
    <source>
        <strain evidence="1">LC</strain>
    </source>
</reference>
<evidence type="ECO:0000313" key="1">
    <source>
        <dbReference type="EMBL" id="KAF5400719.1"/>
    </source>
</evidence>
<dbReference type="SMART" id="SM00696">
    <property type="entry name" value="DM9"/>
    <property type="match status" value="2"/>
</dbReference>
<protein>
    <submittedName>
        <fullName evidence="1">Natterin-4</fullName>
    </submittedName>
</protein>
<name>A0A8J4WI29_9TREM</name>
<dbReference type="AlphaFoldDB" id="A0A8J4WI29"/>
<dbReference type="Proteomes" id="UP000748531">
    <property type="component" value="Unassembled WGS sequence"/>
</dbReference>
<dbReference type="EMBL" id="LUCH01002961">
    <property type="protein sequence ID" value="KAF5400719.1"/>
    <property type="molecule type" value="Genomic_DNA"/>
</dbReference>
<comment type="caution">
    <text evidence="1">The sequence shown here is derived from an EMBL/GenBank/DDBJ whole genome shotgun (WGS) entry which is preliminary data.</text>
</comment>
<gene>
    <name evidence="1" type="ORF">PHET_05850</name>
</gene>
<accession>A0A8J4WI29</accession>
<evidence type="ECO:0000313" key="2">
    <source>
        <dbReference type="Proteomes" id="UP000748531"/>
    </source>
</evidence>
<dbReference type="InterPro" id="IPR006616">
    <property type="entry name" value="DM9_repeat"/>
</dbReference>
<dbReference type="OrthoDB" id="2142040at2759"/>
<sequence length="156" mass="17198">MAKFSGGYQMTLSWIPAKDGCLPERAVEAGNGVYVCRAKHNDEMIPGRLLPQNGRAYIPHGGLELPKEKYEVLCNTSVQCHKCFSWKSAVNGEVPKCAIIAGFSEDGSPLHIARILFQNECLVGKVHLGHPTAYFPYGGAEISQESYEVLVWEKKS</sequence>
<organism evidence="1 2">
    <name type="scientific">Paragonimus heterotremus</name>
    <dbReference type="NCBI Taxonomy" id="100268"/>
    <lineage>
        <taxon>Eukaryota</taxon>
        <taxon>Metazoa</taxon>
        <taxon>Spiralia</taxon>
        <taxon>Lophotrochozoa</taxon>
        <taxon>Platyhelminthes</taxon>
        <taxon>Trematoda</taxon>
        <taxon>Digenea</taxon>
        <taxon>Plagiorchiida</taxon>
        <taxon>Troglotremata</taxon>
        <taxon>Troglotrematidae</taxon>
        <taxon>Paragonimus</taxon>
    </lineage>
</organism>
<dbReference type="Pfam" id="PF11901">
    <property type="entry name" value="DM9"/>
    <property type="match status" value="1"/>
</dbReference>
<proteinExistence type="predicted"/>
<dbReference type="PANTHER" id="PTHR31649">
    <property type="entry name" value="AGAP009604-PA"/>
    <property type="match status" value="1"/>
</dbReference>